<reference evidence="3 4" key="1">
    <citation type="submission" date="2024-03" db="EMBL/GenBank/DDBJ databases">
        <title>A high-quality draft genome sequence of Diaporthe vaccinii, a causative agent of upright dieback and viscid rot disease in cranberry plants.</title>
        <authorList>
            <person name="Sarrasin M."/>
            <person name="Lang B.F."/>
            <person name="Burger G."/>
        </authorList>
    </citation>
    <scope>NUCLEOTIDE SEQUENCE [LARGE SCALE GENOMIC DNA]</scope>
    <source>
        <strain evidence="3 4">IS7</strain>
    </source>
</reference>
<evidence type="ECO:0000313" key="3">
    <source>
        <dbReference type="EMBL" id="KAL2288166.1"/>
    </source>
</evidence>
<name>A0ABR4F0E4_9PEZI</name>
<dbReference type="Proteomes" id="UP001600888">
    <property type="component" value="Unassembled WGS sequence"/>
</dbReference>
<evidence type="ECO:0000256" key="1">
    <source>
        <dbReference type="SAM" id="MobiDB-lite"/>
    </source>
</evidence>
<gene>
    <name evidence="3" type="ORF">FJTKL_04273</name>
</gene>
<feature type="region of interest" description="Disordered" evidence="1">
    <location>
        <begin position="131"/>
        <end position="180"/>
    </location>
</feature>
<protein>
    <recommendedName>
        <fullName evidence="5">Extracellular membrane protein CFEM domain-containing protein</fullName>
    </recommendedName>
</protein>
<accession>A0ABR4F0E4</accession>
<keyword evidence="2" id="KW-0732">Signal</keyword>
<keyword evidence="4" id="KW-1185">Reference proteome</keyword>
<dbReference type="EMBL" id="JBAWTH010000017">
    <property type="protein sequence ID" value="KAL2288166.1"/>
    <property type="molecule type" value="Genomic_DNA"/>
</dbReference>
<feature type="chain" id="PRO_5046893606" description="Extracellular membrane protein CFEM domain-containing protein" evidence="2">
    <location>
        <begin position="29"/>
        <end position="217"/>
    </location>
</feature>
<evidence type="ECO:0000256" key="2">
    <source>
        <dbReference type="SAM" id="SignalP"/>
    </source>
</evidence>
<evidence type="ECO:0000313" key="4">
    <source>
        <dbReference type="Proteomes" id="UP001600888"/>
    </source>
</evidence>
<feature type="compositionally biased region" description="Basic and acidic residues" evidence="1">
    <location>
        <begin position="164"/>
        <end position="180"/>
    </location>
</feature>
<comment type="caution">
    <text evidence="3">The sequence shown here is derived from an EMBL/GenBank/DDBJ whole genome shotgun (WGS) entry which is preliminary data.</text>
</comment>
<proteinExistence type="predicted"/>
<sequence length="217" mass="22811">MSSSNLPSTVWTAQWVTLVALFTSHCLADGETKNYINTVPGYSQLVSCAEHPLSTVVRGMSQGCGENADAITSYTCFCTLSSSYMSSVISKGVVSSYCRNSAALQQVSSAIAVFDAYCDLGVEAGLTVDPLPAGGNPEGGDEANTQKDTPGGAVAVHTAQGARGEPHREVSSDQIPRQEMEVPSYQSAIRVYGRAVLEKDGRPVFAEMDASGSVSNR</sequence>
<feature type="signal peptide" evidence="2">
    <location>
        <begin position="1"/>
        <end position="28"/>
    </location>
</feature>
<organism evidence="3 4">
    <name type="scientific">Diaporthe vaccinii</name>
    <dbReference type="NCBI Taxonomy" id="105482"/>
    <lineage>
        <taxon>Eukaryota</taxon>
        <taxon>Fungi</taxon>
        <taxon>Dikarya</taxon>
        <taxon>Ascomycota</taxon>
        <taxon>Pezizomycotina</taxon>
        <taxon>Sordariomycetes</taxon>
        <taxon>Sordariomycetidae</taxon>
        <taxon>Diaporthales</taxon>
        <taxon>Diaporthaceae</taxon>
        <taxon>Diaporthe</taxon>
        <taxon>Diaporthe eres species complex</taxon>
    </lineage>
</organism>
<evidence type="ECO:0008006" key="5">
    <source>
        <dbReference type="Google" id="ProtNLM"/>
    </source>
</evidence>